<evidence type="ECO:0000313" key="3">
    <source>
        <dbReference type="EMBL" id="ETX12800.1"/>
    </source>
</evidence>
<reference evidence="3 4" key="1">
    <citation type="submission" date="2014-01" db="EMBL/GenBank/DDBJ databases">
        <title>Roseivivax halodurans JCM 10272 Genome Sequencing.</title>
        <authorList>
            <person name="Lai Q."/>
            <person name="Li G."/>
            <person name="Shao Z."/>
        </authorList>
    </citation>
    <scope>NUCLEOTIDE SEQUENCE [LARGE SCALE GENOMIC DNA]</scope>
    <source>
        <strain evidence="3 4">JCM 10272</strain>
    </source>
</reference>
<proteinExistence type="predicted"/>
<dbReference type="Pfam" id="PF13817">
    <property type="entry name" value="DDE_Tnp_IS66_C"/>
    <property type="match status" value="1"/>
</dbReference>
<evidence type="ECO:0000259" key="2">
    <source>
        <dbReference type="Pfam" id="PF13817"/>
    </source>
</evidence>
<name>X7EAB3_9RHOB</name>
<dbReference type="InterPro" id="IPR039552">
    <property type="entry name" value="IS66_C"/>
</dbReference>
<dbReference type="STRING" id="1449350.OCH239_16995"/>
<evidence type="ECO:0000259" key="1">
    <source>
        <dbReference type="Pfam" id="PF03050"/>
    </source>
</evidence>
<dbReference type="Proteomes" id="UP000022447">
    <property type="component" value="Unassembled WGS sequence"/>
</dbReference>
<evidence type="ECO:0000313" key="4">
    <source>
        <dbReference type="Proteomes" id="UP000022447"/>
    </source>
</evidence>
<sequence>MKVGRAALERPEGAWQLVHCWTHLRRRFVKQRETDGSPIAEQVLHRIANLYAVEKAVRCGPPVTRLAPRRARAAPIVAAFCPLLEAQLSRIPRSTKLAEDIRYTLGLWPGLIRFLGDGQLEQNTNPVENQIRSIALTRKNALFAGHEVGAENRAMLASLIATCKMRDVNPVNYIAQTLRALLDGHPNSRIKALMPWQFQDPSSLAA</sequence>
<feature type="domain" description="Transposase IS66 central" evidence="1">
    <location>
        <begin position="13"/>
        <end position="151"/>
    </location>
</feature>
<feature type="domain" description="Transposase IS66 C-terminal" evidence="2">
    <location>
        <begin position="158"/>
        <end position="196"/>
    </location>
</feature>
<organism evidence="3 4">
    <name type="scientific">Roseivivax halodurans JCM 10272</name>
    <dbReference type="NCBI Taxonomy" id="1449350"/>
    <lineage>
        <taxon>Bacteria</taxon>
        <taxon>Pseudomonadati</taxon>
        <taxon>Pseudomonadota</taxon>
        <taxon>Alphaproteobacteria</taxon>
        <taxon>Rhodobacterales</taxon>
        <taxon>Roseobacteraceae</taxon>
        <taxon>Roseivivax</taxon>
    </lineage>
</organism>
<dbReference type="PATRIC" id="fig|1449350.3.peg.4004"/>
<dbReference type="PANTHER" id="PTHR33678:SF1">
    <property type="entry name" value="BLL1576 PROTEIN"/>
    <property type="match status" value="1"/>
</dbReference>
<keyword evidence="4" id="KW-1185">Reference proteome</keyword>
<dbReference type="eggNOG" id="COG4974">
    <property type="taxonomic scope" value="Bacteria"/>
</dbReference>
<dbReference type="AlphaFoldDB" id="X7EAB3"/>
<dbReference type="Pfam" id="PF03050">
    <property type="entry name" value="DDE_Tnp_IS66"/>
    <property type="match status" value="1"/>
</dbReference>
<dbReference type="InterPro" id="IPR004291">
    <property type="entry name" value="Transposase_IS66_central"/>
</dbReference>
<dbReference type="OrthoDB" id="9800877at2"/>
<protein>
    <submittedName>
        <fullName evidence="3">Uncharacterized protein</fullName>
    </submittedName>
</protein>
<accession>X7EAB3</accession>
<dbReference type="PANTHER" id="PTHR33678">
    <property type="entry name" value="BLL1576 PROTEIN"/>
    <property type="match status" value="1"/>
</dbReference>
<gene>
    <name evidence="3" type="ORF">OCH239_16995</name>
</gene>
<dbReference type="InterPro" id="IPR052344">
    <property type="entry name" value="Transposase-related"/>
</dbReference>
<comment type="caution">
    <text evidence="3">The sequence shown here is derived from an EMBL/GenBank/DDBJ whole genome shotgun (WGS) entry which is preliminary data.</text>
</comment>
<dbReference type="RefSeq" id="WP_162150031.1">
    <property type="nucleotide sequence ID" value="NZ_JALZ01000051.1"/>
</dbReference>
<dbReference type="EMBL" id="JALZ01000051">
    <property type="protein sequence ID" value="ETX12800.1"/>
    <property type="molecule type" value="Genomic_DNA"/>
</dbReference>